<protein>
    <submittedName>
        <fullName evidence="5">Pilus assembly protein N-terminal domain-containing protein</fullName>
    </submittedName>
</protein>
<feature type="domain" description="Pilus formation protein N-terminal" evidence="4">
    <location>
        <begin position="26"/>
        <end position="91"/>
    </location>
</feature>
<feature type="signal peptide" evidence="2">
    <location>
        <begin position="1"/>
        <end position="22"/>
    </location>
</feature>
<dbReference type="EMBL" id="CP162602">
    <property type="protein sequence ID" value="XDK27158.1"/>
    <property type="molecule type" value="Genomic_DNA"/>
</dbReference>
<dbReference type="PANTHER" id="PTHR30332">
    <property type="entry name" value="PROBABLE GENERAL SECRETION PATHWAY PROTEIN D"/>
    <property type="match status" value="1"/>
</dbReference>
<dbReference type="InterPro" id="IPR032789">
    <property type="entry name" value="T2SS-T3SS_pil_N"/>
</dbReference>
<dbReference type="Pfam" id="PF00263">
    <property type="entry name" value="Secretin"/>
    <property type="match status" value="1"/>
</dbReference>
<dbReference type="InterPro" id="IPR001775">
    <property type="entry name" value="GspD/PilQ"/>
</dbReference>
<evidence type="ECO:0000256" key="1">
    <source>
        <dbReference type="RuleBase" id="RU004003"/>
    </source>
</evidence>
<dbReference type="RefSeq" id="WP_306099919.1">
    <property type="nucleotide sequence ID" value="NZ_CP162602.1"/>
</dbReference>
<evidence type="ECO:0000259" key="3">
    <source>
        <dbReference type="Pfam" id="PF00263"/>
    </source>
</evidence>
<feature type="chain" id="PRO_5044290430" evidence="2">
    <location>
        <begin position="23"/>
        <end position="448"/>
    </location>
</feature>
<comment type="similarity">
    <text evidence="1">Belongs to the bacterial secretin family.</text>
</comment>
<keyword evidence="5" id="KW-0614">Plasmid</keyword>
<reference evidence="5" key="1">
    <citation type="submission" date="2024-07" db="EMBL/GenBank/DDBJ databases">
        <title>Genome Analysis of a Potential Novel Vibrio Species Secreting pH- and Thermo-stable Alginate Lyase and its Application in Producing Alginate Oligosaccharides.</title>
        <authorList>
            <person name="Huang H."/>
            <person name="Bao K."/>
        </authorList>
    </citation>
    <scope>NUCLEOTIDE SEQUENCE</scope>
    <source>
        <strain evidence="5">HB236076</strain>
        <plasmid evidence="5">p-HB236076</plasmid>
    </source>
</reference>
<organism evidence="5">
    <name type="scientific">Vibrio sp. HB236076</name>
    <dbReference type="NCBI Taxonomy" id="3232307"/>
    <lineage>
        <taxon>Bacteria</taxon>
        <taxon>Pseudomonadati</taxon>
        <taxon>Pseudomonadota</taxon>
        <taxon>Gammaproteobacteria</taxon>
        <taxon>Vibrionales</taxon>
        <taxon>Vibrionaceae</taxon>
        <taxon>Vibrio</taxon>
    </lineage>
</organism>
<dbReference type="Pfam" id="PF13629">
    <property type="entry name" value="T2SS-T3SS_pil_N"/>
    <property type="match status" value="1"/>
</dbReference>
<sequence length="448" mass="49467">MPIHRFLIFALLGLSMPFVAQAADRYVTLNEGQHVHLGQEIGKVFISNPAVADYKVIDKHTLVVYANQVGQARFMVYGKEENLLLSDRIIVDVNLDLVRKQLKFRYPDLDIQLTSIGEQVAVRGTVESIEQRDEIYRLVANLLGREKITRWNSIDKYTFESDSGDVTAPEDMIFAKNHTWQGIIEQLQVATVQQVNVKVSIAQVTKGFDSTIGVDWSSDGSDTGVFSLTQFKAGDLSTLITALDNDDIAKILAEPNLTVLSGESASFLVGGEVPIIITSDGTVSVSFKEYGIKLNLTAKVLSEDKIRMQLNPEVSEVDQYIEADGIEVPQLSTRRALTTVELGDGESFVLGGLMNNTDYEAIQKVPLLGDIPILGALFKKAQTERTKTEIVIVATVNLVKPTRASEIELPDIERTTSWSRLLHDGNKKHHDKPGEATARLLAQGGFIE</sequence>
<dbReference type="PRINTS" id="PR00811">
    <property type="entry name" value="BCTERIALGSPD"/>
</dbReference>
<feature type="domain" description="Type II/III secretion system secretin-like" evidence="3">
    <location>
        <begin position="242"/>
        <end position="399"/>
    </location>
</feature>
<dbReference type="GO" id="GO:0015627">
    <property type="term" value="C:type II protein secretion system complex"/>
    <property type="evidence" value="ECO:0007669"/>
    <property type="project" value="TreeGrafter"/>
</dbReference>
<dbReference type="GO" id="GO:0009306">
    <property type="term" value="P:protein secretion"/>
    <property type="evidence" value="ECO:0007669"/>
    <property type="project" value="InterPro"/>
</dbReference>
<name>A0AB39HMY3_9VIBR</name>
<proteinExistence type="inferred from homology"/>
<dbReference type="PANTHER" id="PTHR30332:SF17">
    <property type="entry name" value="TYPE IV PILIATION SYSTEM PROTEIN DR_0774-RELATED"/>
    <property type="match status" value="1"/>
</dbReference>
<evidence type="ECO:0000259" key="4">
    <source>
        <dbReference type="Pfam" id="PF13629"/>
    </source>
</evidence>
<dbReference type="InterPro" id="IPR050810">
    <property type="entry name" value="Bact_Secretion_Sys_Channel"/>
</dbReference>
<geneLocation type="plasmid" evidence="5">
    <name>p-HB236076</name>
</geneLocation>
<dbReference type="InterPro" id="IPR004846">
    <property type="entry name" value="T2SS/T3SS_dom"/>
</dbReference>
<evidence type="ECO:0000313" key="5">
    <source>
        <dbReference type="EMBL" id="XDK27158.1"/>
    </source>
</evidence>
<evidence type="ECO:0000256" key="2">
    <source>
        <dbReference type="SAM" id="SignalP"/>
    </source>
</evidence>
<keyword evidence="2" id="KW-0732">Signal</keyword>
<gene>
    <name evidence="5" type="ORF">AB0763_13835</name>
</gene>
<dbReference type="AlphaFoldDB" id="A0AB39HMY3"/>
<accession>A0AB39HMY3</accession>
<dbReference type="KEGG" id="vih:AB0763_13835"/>